<dbReference type="AlphaFoldDB" id="A0AAV2B0X6"/>
<dbReference type="GO" id="GO:0015280">
    <property type="term" value="F:ligand-gated sodium channel activity"/>
    <property type="evidence" value="ECO:0007669"/>
    <property type="project" value="TreeGrafter"/>
</dbReference>
<dbReference type="InterPro" id="IPR001873">
    <property type="entry name" value="ENaC"/>
</dbReference>
<evidence type="ECO:0000256" key="10">
    <source>
        <dbReference type="ARBA" id="ARBA00023201"/>
    </source>
</evidence>
<keyword evidence="5 12" id="KW-0812">Transmembrane</keyword>
<evidence type="ECO:0000256" key="6">
    <source>
        <dbReference type="ARBA" id="ARBA00022989"/>
    </source>
</evidence>
<dbReference type="GO" id="GO:0005886">
    <property type="term" value="C:plasma membrane"/>
    <property type="evidence" value="ECO:0007669"/>
    <property type="project" value="TreeGrafter"/>
</dbReference>
<comment type="similarity">
    <text evidence="2 12">Belongs to the amiloride-sensitive sodium channel (TC 1.A.6) family.</text>
</comment>
<evidence type="ECO:0000256" key="7">
    <source>
        <dbReference type="ARBA" id="ARBA00023053"/>
    </source>
</evidence>
<keyword evidence="6 13" id="KW-1133">Transmembrane helix</keyword>
<accession>A0AAV2B0X6</accession>
<keyword evidence="11 12" id="KW-0407">Ion channel</keyword>
<proteinExistence type="inferred from homology"/>
<name>A0AAV2B0X6_9ARAC</name>
<dbReference type="Proteomes" id="UP001497382">
    <property type="component" value="Unassembled WGS sequence"/>
</dbReference>
<evidence type="ECO:0000313" key="14">
    <source>
        <dbReference type="EMBL" id="CAL1289822.1"/>
    </source>
</evidence>
<keyword evidence="8 12" id="KW-0406">Ion transport</keyword>
<organism evidence="14 15">
    <name type="scientific">Larinioides sclopetarius</name>
    <dbReference type="NCBI Taxonomy" id="280406"/>
    <lineage>
        <taxon>Eukaryota</taxon>
        <taxon>Metazoa</taxon>
        <taxon>Ecdysozoa</taxon>
        <taxon>Arthropoda</taxon>
        <taxon>Chelicerata</taxon>
        <taxon>Arachnida</taxon>
        <taxon>Araneae</taxon>
        <taxon>Araneomorphae</taxon>
        <taxon>Entelegynae</taxon>
        <taxon>Araneoidea</taxon>
        <taxon>Araneidae</taxon>
        <taxon>Larinioides</taxon>
    </lineage>
</organism>
<keyword evidence="10 12" id="KW-0739">Sodium transport</keyword>
<reference evidence="14 15" key="1">
    <citation type="submission" date="2024-04" db="EMBL/GenBank/DDBJ databases">
        <authorList>
            <person name="Rising A."/>
            <person name="Reimegard J."/>
            <person name="Sonavane S."/>
            <person name="Akerstrom W."/>
            <person name="Nylinder S."/>
            <person name="Hedman E."/>
            <person name="Kallberg Y."/>
        </authorList>
    </citation>
    <scope>NUCLEOTIDE SEQUENCE [LARGE SCALE GENOMIC DNA]</scope>
</reference>
<dbReference type="PANTHER" id="PTHR11690">
    <property type="entry name" value="AMILORIDE-SENSITIVE SODIUM CHANNEL-RELATED"/>
    <property type="match status" value="1"/>
</dbReference>
<keyword evidence="7" id="KW-0915">Sodium</keyword>
<evidence type="ECO:0000256" key="8">
    <source>
        <dbReference type="ARBA" id="ARBA00023065"/>
    </source>
</evidence>
<keyword evidence="3 12" id="KW-0813">Transport</keyword>
<sequence>MTEDVESIEFSNTEGTITGTWESAAVIEDSVQTKSNKRRVIKKFASWKIFKIIVFIISVISVIVQSIEFLKIYYKYPTNIVLETTVRNDFRFPAVTLCFINTVSTETFCRFNPRFCEEPSDLKEFCKENPLHCRGNTADLKIPKTGYYTNYSQDLVETAQLYLPYEDFNANRLYVKYSGIETFQTRTFIQARPTFLKCYSENLHLYQNDLKRSVQEIDFNSSAGSKIMSFELSLFKINLYYPSLRPQVFIGIHSPFVPNNPRFDGQAIYPGKSYGFVVEMDQEEHRLPPPYQTSCRDNGPSKDAKPFTNPNSYQMCHEMCRSEFSKKVFGCDRSSTMISSPDDLCYTNKSRGEKPHIYFKNSIELKKKRHICMQNCKQECLKLHYKYTVVEADLNFAVPTDFAEINIYVKNTEITVLRHVPLYGSGEIFSHIGGLAGFWLGVSVFTFTDTIEKLFWKAVYWKMNLRTRNEQSAPTSEIHLD</sequence>
<evidence type="ECO:0000256" key="3">
    <source>
        <dbReference type="ARBA" id="ARBA00022448"/>
    </source>
</evidence>
<keyword evidence="15" id="KW-1185">Reference proteome</keyword>
<evidence type="ECO:0000256" key="12">
    <source>
        <dbReference type="RuleBase" id="RU000679"/>
    </source>
</evidence>
<evidence type="ECO:0000256" key="13">
    <source>
        <dbReference type="SAM" id="Phobius"/>
    </source>
</evidence>
<keyword evidence="4 12" id="KW-0894">Sodium channel</keyword>
<dbReference type="PANTHER" id="PTHR11690:SF248">
    <property type="entry name" value="PICKPOCKET 17, ISOFORM A"/>
    <property type="match status" value="1"/>
</dbReference>
<keyword evidence="9 13" id="KW-0472">Membrane</keyword>
<protein>
    <submittedName>
        <fullName evidence="14">Uncharacterized protein</fullName>
    </submittedName>
</protein>
<feature type="transmembrane region" description="Helical" evidence="13">
    <location>
        <begin position="44"/>
        <end position="64"/>
    </location>
</feature>
<evidence type="ECO:0000256" key="9">
    <source>
        <dbReference type="ARBA" id="ARBA00023136"/>
    </source>
</evidence>
<evidence type="ECO:0000256" key="11">
    <source>
        <dbReference type="ARBA" id="ARBA00023303"/>
    </source>
</evidence>
<gene>
    <name evidence="14" type="ORF">LARSCL_LOCUS16148</name>
</gene>
<evidence type="ECO:0000256" key="2">
    <source>
        <dbReference type="ARBA" id="ARBA00007193"/>
    </source>
</evidence>
<comment type="caution">
    <text evidence="14">The sequence shown here is derived from an EMBL/GenBank/DDBJ whole genome shotgun (WGS) entry which is preliminary data.</text>
</comment>
<dbReference type="EMBL" id="CAXIEN010000255">
    <property type="protein sequence ID" value="CAL1289822.1"/>
    <property type="molecule type" value="Genomic_DNA"/>
</dbReference>
<evidence type="ECO:0000256" key="1">
    <source>
        <dbReference type="ARBA" id="ARBA00004141"/>
    </source>
</evidence>
<evidence type="ECO:0000256" key="5">
    <source>
        <dbReference type="ARBA" id="ARBA00022692"/>
    </source>
</evidence>
<dbReference type="Pfam" id="PF00858">
    <property type="entry name" value="ASC"/>
    <property type="match status" value="1"/>
</dbReference>
<comment type="subcellular location">
    <subcellularLocation>
        <location evidence="1">Membrane</location>
        <topology evidence="1">Multi-pass membrane protein</topology>
    </subcellularLocation>
</comment>
<dbReference type="Gene3D" id="1.10.287.770">
    <property type="entry name" value="YojJ-like"/>
    <property type="match status" value="1"/>
</dbReference>
<evidence type="ECO:0000313" key="15">
    <source>
        <dbReference type="Proteomes" id="UP001497382"/>
    </source>
</evidence>
<evidence type="ECO:0000256" key="4">
    <source>
        <dbReference type="ARBA" id="ARBA00022461"/>
    </source>
</evidence>